<comment type="caution">
    <text evidence="1">The sequence shown here is derived from an EMBL/GenBank/DDBJ whole genome shotgun (WGS) entry which is preliminary data.</text>
</comment>
<organism evidence="1 2">
    <name type="scientific">Mycobacteroides abscessus subsp. bolletii 1513</name>
    <dbReference type="NCBI Taxonomy" id="1299321"/>
    <lineage>
        <taxon>Bacteria</taxon>
        <taxon>Bacillati</taxon>
        <taxon>Actinomycetota</taxon>
        <taxon>Actinomycetes</taxon>
        <taxon>Mycobacteriales</taxon>
        <taxon>Mycobacteriaceae</taxon>
        <taxon>Mycobacteroides</taxon>
        <taxon>Mycobacteroides abscessus</taxon>
    </lineage>
</organism>
<name>X8E1V4_9MYCO</name>
<proteinExistence type="predicted"/>
<dbReference type="Proteomes" id="UP000023351">
    <property type="component" value="Unassembled WGS sequence"/>
</dbReference>
<reference evidence="1 2" key="1">
    <citation type="submission" date="2013-12" db="EMBL/GenBank/DDBJ databases">
        <authorList>
            <person name="Zelazny A."/>
            <person name="Olivier K."/>
            <person name="Holland S."/>
            <person name="Lenaerts A."/>
            <person name="Ordway D."/>
            <person name="DeGroote M.A."/>
            <person name="Parker T."/>
            <person name="Sizemore C."/>
            <person name="Tallon L.J."/>
            <person name="Sadzewicz L.K."/>
            <person name="Sengamalay N."/>
            <person name="Fraser C.M."/>
            <person name="Hine E."/>
            <person name="Shefchek K.A."/>
            <person name="Das S.P."/>
            <person name="Tettelin H."/>
        </authorList>
    </citation>
    <scope>NUCLEOTIDE SEQUENCE [LARGE SCALE GENOMIC DNA]</scope>
    <source>
        <strain evidence="1 2">1513</strain>
    </source>
</reference>
<gene>
    <name evidence="1" type="ORF">I540_0297</name>
</gene>
<dbReference type="EMBL" id="JAOJ01000001">
    <property type="protein sequence ID" value="EUA74216.1"/>
    <property type="molecule type" value="Genomic_DNA"/>
</dbReference>
<sequence>MPDHMRAGAMRERGGPVDAAVVHADDIGEGAECRGDDVGDDWSLVIGGMTSQTSVLPVLLTGIKVAPGPPVRLLCQSYRRD</sequence>
<evidence type="ECO:0000313" key="2">
    <source>
        <dbReference type="Proteomes" id="UP000023351"/>
    </source>
</evidence>
<accession>X8E1V4</accession>
<evidence type="ECO:0000313" key="1">
    <source>
        <dbReference type="EMBL" id="EUA74216.1"/>
    </source>
</evidence>
<protein>
    <submittedName>
        <fullName evidence="1">Uncharacterized protein</fullName>
    </submittedName>
</protein>
<dbReference type="AlphaFoldDB" id="X8E1V4"/>